<dbReference type="Proteomes" id="UP000671868">
    <property type="component" value="Chromosome"/>
</dbReference>
<evidence type="ECO:0000313" key="3">
    <source>
        <dbReference type="Proteomes" id="UP000671868"/>
    </source>
</evidence>
<dbReference type="PROSITE" id="PS51340">
    <property type="entry name" value="MOSC"/>
    <property type="match status" value="1"/>
</dbReference>
<dbReference type="Pfam" id="PF03476">
    <property type="entry name" value="MOSC_N"/>
    <property type="match status" value="1"/>
</dbReference>
<reference evidence="2 3" key="1">
    <citation type="journal article" date="2021" name="Front. Microbiol.">
        <title>Aerobic Denitrification and Heterotrophic Sulfur Oxidation in the Genus Halomonas Revealed by Six Novel Species Characterizations and Genome-Based Analysis.</title>
        <authorList>
            <person name="Wang L."/>
            <person name="Shao Z."/>
        </authorList>
    </citation>
    <scope>NUCLEOTIDE SEQUENCE [LARGE SCALE GENOMIC DNA]</scope>
    <source>
        <strain evidence="2 3">MCCC 1A11059</strain>
    </source>
</reference>
<dbReference type="InterPro" id="IPR011037">
    <property type="entry name" value="Pyrv_Knase-like_insert_dom_sf"/>
</dbReference>
<feature type="domain" description="MOSC" evidence="1">
    <location>
        <begin position="143"/>
        <end position="301"/>
    </location>
</feature>
<evidence type="ECO:0000259" key="1">
    <source>
        <dbReference type="PROSITE" id="PS51340"/>
    </source>
</evidence>
<accession>A0ABX7W5K8</accession>
<protein>
    <submittedName>
        <fullName evidence="2">MOSC domain-containing protein</fullName>
    </submittedName>
</protein>
<sequence>MRTRPSGVTAGKENGRATEELYVRIAELNLYPVKSLSGISLARATLGERGLAYDRHWMVVDQVGRFVTQRQMPGMARVTVRLEDDWLVLEHPEAQPLAIALARRDQPRLTAYVWDDTCQALDEGEEAGRWLTAVLGDLRGSALRLVRFDDDHRRPVESRYLQGEAAHTAFADGYPFLIASQASLDALNTALQEKGLVPLPMNRFRPNIVVDGAAAFAEDGWREVAATEGHYRFGLRKPCQRCKITTVDQTRGTIDVPGEPLQTLMQMQTQPLRPGAYFGQNATLLDGAEQRIAVGDWLEATPVAEC</sequence>
<dbReference type="InterPro" id="IPR005303">
    <property type="entry name" value="MOCOS_middle"/>
</dbReference>
<dbReference type="EMBL" id="CP053381">
    <property type="protein sequence ID" value="QTP54298.1"/>
    <property type="molecule type" value="Genomic_DNA"/>
</dbReference>
<evidence type="ECO:0000313" key="2">
    <source>
        <dbReference type="EMBL" id="QTP54298.1"/>
    </source>
</evidence>
<dbReference type="PANTHER" id="PTHR14237:SF19">
    <property type="entry name" value="MITOCHONDRIAL AMIDOXIME REDUCING COMPONENT 1"/>
    <property type="match status" value="1"/>
</dbReference>
<dbReference type="InterPro" id="IPR005302">
    <property type="entry name" value="MoCF_Sase_C"/>
</dbReference>
<dbReference type="PANTHER" id="PTHR14237">
    <property type="entry name" value="MOLYBDOPTERIN COFACTOR SULFURASE MOSC"/>
    <property type="match status" value="1"/>
</dbReference>
<proteinExistence type="predicted"/>
<dbReference type="SUPFAM" id="SSF50800">
    <property type="entry name" value="PK beta-barrel domain-like"/>
    <property type="match status" value="1"/>
</dbReference>
<gene>
    <name evidence="2" type="ORF">HNO51_06110</name>
</gene>
<dbReference type="SUPFAM" id="SSF141673">
    <property type="entry name" value="MOSC N-terminal domain-like"/>
    <property type="match status" value="1"/>
</dbReference>
<organism evidence="2 3">
    <name type="scientific">Billgrantia sulfidoxydans</name>
    <dbReference type="NCBI Taxonomy" id="2733484"/>
    <lineage>
        <taxon>Bacteria</taxon>
        <taxon>Pseudomonadati</taxon>
        <taxon>Pseudomonadota</taxon>
        <taxon>Gammaproteobacteria</taxon>
        <taxon>Oceanospirillales</taxon>
        <taxon>Halomonadaceae</taxon>
        <taxon>Billgrantia</taxon>
    </lineage>
</organism>
<dbReference type="Pfam" id="PF03473">
    <property type="entry name" value="MOSC"/>
    <property type="match status" value="1"/>
</dbReference>
<name>A0ABX7W5K8_9GAMM</name>
<keyword evidence="3" id="KW-1185">Reference proteome</keyword>